<protein>
    <submittedName>
        <fullName evidence="6">F17-like fimbrial subunit</fullName>
    </submittedName>
</protein>
<evidence type="ECO:0000256" key="2">
    <source>
        <dbReference type="ARBA" id="ARBA00006671"/>
    </source>
</evidence>
<dbReference type="GO" id="GO:0009289">
    <property type="term" value="C:pilus"/>
    <property type="evidence" value="ECO:0007669"/>
    <property type="project" value="UniProtKB-SubCell"/>
</dbReference>
<comment type="similarity">
    <text evidence="2">Belongs to the fimbrial protein family.</text>
</comment>
<evidence type="ECO:0000256" key="5">
    <source>
        <dbReference type="SAM" id="SignalP"/>
    </source>
</evidence>
<dbReference type="InterPro" id="IPR039458">
    <property type="entry name" value="FimA-like"/>
</dbReference>
<dbReference type="InterPro" id="IPR050263">
    <property type="entry name" value="Bact_Fimbrial_Adh_Pro"/>
</dbReference>
<dbReference type="InterPro" id="IPR008966">
    <property type="entry name" value="Adhesion_dom_sf"/>
</dbReference>
<sequence>MKKLLLTTLIAVGLGLSAQGAFADDPSAANSTNGGLITITGKVTDTTCLINGKENGDLTVPLPPVSTKALATQGATTGDTAFTIELSGCQSATDKLAKKAAAFFVNESDKVTADGKLLNKPATPGDAAQNVVVQLLHGDDTPIDITKPYAEQTKEAQKAGIDSSKKTATLKYKARYYATNPAGAGEVKSTVNYTIAYE</sequence>
<name>A0A1L2YZ35_9PAST</name>
<gene>
    <name evidence="6" type="primary">flfA</name>
</gene>
<reference evidence="6" key="1">
    <citation type="submission" date="2016-05" db="EMBL/GenBank/DDBJ databases">
        <authorList>
            <person name="Lavstsen T."/>
            <person name="Jespersen J.S."/>
        </authorList>
    </citation>
    <scope>NUCLEOTIDE SEQUENCE</scope>
    <source>
        <strain evidence="6">ZZ-XY-1-SLG</strain>
    </source>
</reference>
<keyword evidence="4" id="KW-0281">Fimbrium</keyword>
<organism evidence="6">
    <name type="scientific">Gallibacterium anatis</name>
    <dbReference type="NCBI Taxonomy" id="750"/>
    <lineage>
        <taxon>Bacteria</taxon>
        <taxon>Pseudomonadati</taxon>
        <taxon>Pseudomonadota</taxon>
        <taxon>Gammaproteobacteria</taxon>
        <taxon>Pasteurellales</taxon>
        <taxon>Pasteurellaceae</taxon>
        <taxon>Gallibacterium</taxon>
    </lineage>
</organism>
<evidence type="ECO:0000256" key="3">
    <source>
        <dbReference type="ARBA" id="ARBA00022729"/>
    </source>
</evidence>
<evidence type="ECO:0000256" key="1">
    <source>
        <dbReference type="ARBA" id="ARBA00004561"/>
    </source>
</evidence>
<dbReference type="GO" id="GO:0043709">
    <property type="term" value="P:cell adhesion involved in single-species biofilm formation"/>
    <property type="evidence" value="ECO:0007669"/>
    <property type="project" value="TreeGrafter"/>
</dbReference>
<accession>A0A1L2YZ35</accession>
<evidence type="ECO:0000313" key="6">
    <source>
        <dbReference type="EMBL" id="APF30622.1"/>
    </source>
</evidence>
<dbReference type="AlphaFoldDB" id="A0A1L2YZ35"/>
<dbReference type="PANTHER" id="PTHR33420">
    <property type="entry name" value="FIMBRIAL SUBUNIT ELFA-RELATED"/>
    <property type="match status" value="1"/>
</dbReference>
<dbReference type="Pfam" id="PF16970">
    <property type="entry name" value="FimA"/>
    <property type="match status" value="1"/>
</dbReference>
<dbReference type="Gene3D" id="2.60.40.1090">
    <property type="entry name" value="Fimbrial-type adhesion domain"/>
    <property type="match status" value="1"/>
</dbReference>
<dbReference type="PANTHER" id="PTHR33420:SF3">
    <property type="entry name" value="FIMBRIAL SUBUNIT ELFA"/>
    <property type="match status" value="1"/>
</dbReference>
<dbReference type="SUPFAM" id="SSF49401">
    <property type="entry name" value="Bacterial adhesins"/>
    <property type="match status" value="1"/>
</dbReference>
<comment type="subcellular location">
    <subcellularLocation>
        <location evidence="1">Fimbrium</location>
    </subcellularLocation>
</comment>
<proteinExistence type="inferred from homology"/>
<feature type="chain" id="PRO_5012837597" evidence="5">
    <location>
        <begin position="24"/>
        <end position="198"/>
    </location>
</feature>
<dbReference type="EMBL" id="KX268344">
    <property type="protein sequence ID" value="APF30622.1"/>
    <property type="molecule type" value="Genomic_DNA"/>
</dbReference>
<dbReference type="InterPro" id="IPR036937">
    <property type="entry name" value="Adhesion_dom_fimbrial_sf"/>
</dbReference>
<keyword evidence="3 5" id="KW-0732">Signal</keyword>
<feature type="signal peptide" evidence="5">
    <location>
        <begin position="1"/>
        <end position="23"/>
    </location>
</feature>
<evidence type="ECO:0000256" key="4">
    <source>
        <dbReference type="ARBA" id="ARBA00023263"/>
    </source>
</evidence>